<name>A0A914LJV4_MELIC</name>
<dbReference type="AlphaFoldDB" id="A0A914LJV4"/>
<evidence type="ECO:0000313" key="2">
    <source>
        <dbReference type="WBParaSite" id="Minc3s00475g12977"/>
    </source>
</evidence>
<evidence type="ECO:0000313" key="1">
    <source>
        <dbReference type="Proteomes" id="UP000887563"/>
    </source>
</evidence>
<sequence length="343" mass="40016">MLYSLSSETKLDIFKRLSYQQLLAFKQTNVYLRDFVNKYEGELAKEKFTMICLGDIGGFNGIPRKLINTKAEDFDFPMTKEIEEKFKNGFKKPIPLFLSGHGTGEIDIYLEKVDKSEEYVLRLPPIIKSKEDIQIVYHYLNKLFKCSFKCSYFEDYIINPELIELLFGEAKQFYVQNCNISIQNRNIGILMRLILNNLASEYHRISFQLMGDDTMKKYKDDLFKILLNGGDKFGKVNVMFHCTPGFYKNVYNHIVEYVATSKDVSKMYVATSKDVSKMVAIIIFDFSNCKSLKLHDKATNVEIKKLNDKKSTTYQIVNIHDPTVKFSFCNEESFYVRITIMKE</sequence>
<organism evidence="1 2">
    <name type="scientific">Meloidogyne incognita</name>
    <name type="common">Southern root-knot nematode worm</name>
    <name type="synonym">Oxyuris incognita</name>
    <dbReference type="NCBI Taxonomy" id="6306"/>
    <lineage>
        <taxon>Eukaryota</taxon>
        <taxon>Metazoa</taxon>
        <taxon>Ecdysozoa</taxon>
        <taxon>Nematoda</taxon>
        <taxon>Chromadorea</taxon>
        <taxon>Rhabditida</taxon>
        <taxon>Tylenchina</taxon>
        <taxon>Tylenchomorpha</taxon>
        <taxon>Tylenchoidea</taxon>
        <taxon>Meloidogynidae</taxon>
        <taxon>Meloidogyninae</taxon>
        <taxon>Meloidogyne</taxon>
        <taxon>Meloidogyne incognita group</taxon>
    </lineage>
</organism>
<keyword evidence="1" id="KW-1185">Reference proteome</keyword>
<proteinExistence type="predicted"/>
<dbReference type="Proteomes" id="UP000887563">
    <property type="component" value="Unplaced"/>
</dbReference>
<reference evidence="2" key="1">
    <citation type="submission" date="2022-11" db="UniProtKB">
        <authorList>
            <consortium name="WormBaseParasite"/>
        </authorList>
    </citation>
    <scope>IDENTIFICATION</scope>
</reference>
<accession>A0A914LJV4</accession>
<dbReference type="WBParaSite" id="Minc3s00475g12977">
    <property type="protein sequence ID" value="Minc3s00475g12977"/>
    <property type="gene ID" value="Minc3s00475g12977"/>
</dbReference>
<protein>
    <submittedName>
        <fullName evidence="2">F-box domain-containing protein</fullName>
    </submittedName>
</protein>